<dbReference type="EMBL" id="AWVF01000075">
    <property type="protein sequence ID" value="ERJ96991.1"/>
    <property type="molecule type" value="Genomic_DNA"/>
</dbReference>
<protein>
    <recommendedName>
        <fullName evidence="1">Terminase ATPase subunit N-terminal domain-containing protein</fullName>
    </recommendedName>
</protein>
<proteinExistence type="predicted"/>
<dbReference type="STRING" id="411473.RUMCAL_00619"/>
<sequence>MNAEQKDQIRQLHSSGLGYKKIAAQLGLSVNTVASFCKRQRESESCPHCPQCGRSVVQTPHRKPKRFCSTQCHNTWWNHHAVSRNGKLQQLCPICKEPFFAYPSSHRKYCSRLCYGKYRKEMCHGKRTLP</sequence>
<accession>U2KEP2</accession>
<feature type="domain" description="Terminase ATPase subunit N-terminal" evidence="1">
    <location>
        <begin position="8"/>
        <end position="45"/>
    </location>
</feature>
<comment type="caution">
    <text evidence="2">The sequence shown here is derived from an EMBL/GenBank/DDBJ whole genome shotgun (WGS) entry which is preliminary data.</text>
</comment>
<dbReference type="SUPFAM" id="SSF46689">
    <property type="entry name" value="Homeodomain-like"/>
    <property type="match status" value="1"/>
</dbReference>
<keyword evidence="3" id="KW-1185">Reference proteome</keyword>
<organism evidence="2 3">
    <name type="scientific">Ruminococcus callidus ATCC 27760</name>
    <dbReference type="NCBI Taxonomy" id="411473"/>
    <lineage>
        <taxon>Bacteria</taxon>
        <taxon>Bacillati</taxon>
        <taxon>Bacillota</taxon>
        <taxon>Clostridia</taxon>
        <taxon>Eubacteriales</taxon>
        <taxon>Oscillospiraceae</taxon>
        <taxon>Ruminococcus</taxon>
    </lineage>
</organism>
<evidence type="ECO:0000313" key="2">
    <source>
        <dbReference type="EMBL" id="ERJ96991.1"/>
    </source>
</evidence>
<dbReference type="InterPro" id="IPR036388">
    <property type="entry name" value="WH-like_DNA-bd_sf"/>
</dbReference>
<dbReference type="HOGENOM" id="CLU_129757_0_0_9"/>
<dbReference type="InterPro" id="IPR010332">
    <property type="entry name" value="ATPase_terminase-su_N"/>
</dbReference>
<dbReference type="AlphaFoldDB" id="U2KEP2"/>
<dbReference type="InterPro" id="IPR009057">
    <property type="entry name" value="Homeodomain-like_sf"/>
</dbReference>
<evidence type="ECO:0000259" key="1">
    <source>
        <dbReference type="Pfam" id="PF06056"/>
    </source>
</evidence>
<dbReference type="PATRIC" id="fig|411473.3.peg.485"/>
<evidence type="ECO:0000313" key="3">
    <source>
        <dbReference type="Proteomes" id="UP000016662"/>
    </source>
</evidence>
<gene>
    <name evidence="2" type="ORF">RUMCAL_00619</name>
</gene>
<dbReference type="Gene3D" id="1.10.10.10">
    <property type="entry name" value="Winged helix-like DNA-binding domain superfamily/Winged helix DNA-binding domain"/>
    <property type="match status" value="1"/>
</dbReference>
<dbReference type="Pfam" id="PF06056">
    <property type="entry name" value="Terminase_5"/>
    <property type="match status" value="1"/>
</dbReference>
<reference evidence="2 3" key="1">
    <citation type="submission" date="2013-07" db="EMBL/GenBank/DDBJ databases">
        <authorList>
            <person name="Weinstock G."/>
            <person name="Sodergren E."/>
            <person name="Wylie T."/>
            <person name="Fulton L."/>
            <person name="Fulton R."/>
            <person name="Fronick C."/>
            <person name="O'Laughlin M."/>
            <person name="Godfrey J."/>
            <person name="Miner T."/>
            <person name="Herter B."/>
            <person name="Appelbaum E."/>
            <person name="Cordes M."/>
            <person name="Lek S."/>
            <person name="Wollam A."/>
            <person name="Pepin K.H."/>
            <person name="Palsikar V.B."/>
            <person name="Mitreva M."/>
            <person name="Wilson R.K."/>
        </authorList>
    </citation>
    <scope>NUCLEOTIDE SEQUENCE [LARGE SCALE GENOMIC DNA]</scope>
    <source>
        <strain evidence="2 3">ATCC 27760</strain>
    </source>
</reference>
<name>U2KEP2_9FIRM</name>
<dbReference type="Proteomes" id="UP000016662">
    <property type="component" value="Unassembled WGS sequence"/>
</dbReference>
<dbReference type="eggNOG" id="COG1961">
    <property type="taxonomic scope" value="Bacteria"/>
</dbReference>